<dbReference type="InterPro" id="IPR050834">
    <property type="entry name" value="Glycosyltransf_2"/>
</dbReference>
<dbReference type="EMBL" id="JABULH010000002">
    <property type="protein sequence ID" value="NTS64791.1"/>
    <property type="molecule type" value="Genomic_DNA"/>
</dbReference>
<feature type="domain" description="Glycosyltransferase 2-like" evidence="1">
    <location>
        <begin position="20"/>
        <end position="133"/>
    </location>
</feature>
<name>A0ABX2JEN4_9SPHN</name>
<comment type="caution">
    <text evidence="2">The sequence shown here is derived from an EMBL/GenBank/DDBJ whole genome shotgun (WGS) entry which is preliminary data.</text>
</comment>
<evidence type="ECO:0000259" key="1">
    <source>
        <dbReference type="Pfam" id="PF00535"/>
    </source>
</evidence>
<dbReference type="CDD" id="cd00761">
    <property type="entry name" value="Glyco_tranf_GTA_type"/>
    <property type="match status" value="1"/>
</dbReference>
<evidence type="ECO:0000313" key="2">
    <source>
        <dbReference type="EMBL" id="NTS64791.1"/>
    </source>
</evidence>
<keyword evidence="3" id="KW-1185">Reference proteome</keyword>
<dbReference type="PANTHER" id="PTHR43685">
    <property type="entry name" value="GLYCOSYLTRANSFERASE"/>
    <property type="match status" value="1"/>
</dbReference>
<dbReference type="PANTHER" id="PTHR43685:SF2">
    <property type="entry name" value="GLYCOSYLTRANSFERASE 2-LIKE DOMAIN-CONTAINING PROTEIN"/>
    <property type="match status" value="1"/>
</dbReference>
<reference evidence="2 3" key="1">
    <citation type="submission" date="2020-06" db="EMBL/GenBank/DDBJ databases">
        <title>Sphingomonas hominis sp. nov., a member of the Sphingomonas, isolated from the hair of a 22-year-old girl.</title>
        <authorList>
            <person name="Zhang D.-F."/>
            <person name="Cui X.-W."/>
        </authorList>
    </citation>
    <scope>NUCLEOTIDE SEQUENCE [LARGE SCALE GENOMIC DNA]</scope>
    <source>
        <strain evidence="2 3">HHU CXW</strain>
    </source>
</reference>
<dbReference type="Pfam" id="PF00535">
    <property type="entry name" value="Glycos_transf_2"/>
    <property type="match status" value="1"/>
</dbReference>
<proteinExistence type="predicted"/>
<gene>
    <name evidence="2" type="ORF">HRV97_06425</name>
</gene>
<organism evidence="2 3">
    <name type="scientific">Sphingomonas hominis</name>
    <dbReference type="NCBI Taxonomy" id="2741495"/>
    <lineage>
        <taxon>Bacteria</taxon>
        <taxon>Pseudomonadati</taxon>
        <taxon>Pseudomonadota</taxon>
        <taxon>Alphaproteobacteria</taxon>
        <taxon>Sphingomonadales</taxon>
        <taxon>Sphingomonadaceae</taxon>
        <taxon>Sphingomonas</taxon>
    </lineage>
</organism>
<protein>
    <submittedName>
        <fullName evidence="2">Glycosyltransferase family 2 protein</fullName>
    </submittedName>
</protein>
<dbReference type="Proteomes" id="UP000621447">
    <property type="component" value="Unassembled WGS sequence"/>
</dbReference>
<dbReference type="SUPFAM" id="SSF53448">
    <property type="entry name" value="Nucleotide-diphospho-sugar transferases"/>
    <property type="match status" value="1"/>
</dbReference>
<evidence type="ECO:0000313" key="3">
    <source>
        <dbReference type="Proteomes" id="UP000621447"/>
    </source>
</evidence>
<accession>A0ABX2JEN4</accession>
<dbReference type="InterPro" id="IPR029044">
    <property type="entry name" value="Nucleotide-diphossugar_trans"/>
</dbReference>
<dbReference type="InterPro" id="IPR001173">
    <property type="entry name" value="Glyco_trans_2-like"/>
</dbReference>
<sequence>MYLPPLAVTRIDLPLPAYDVVIPCYNRAHVVADALHSVLAQDHAPTRVVLVDDGSRDNSAAVIRRLADADVRVEAAVLPRNGGASNARNVGMSLCRSPWIAFLDSDDVWLAGAAAALLEPAEALDVVVGFFARAADGAAIGSAECGWNGGDIREALSTGGVIGPSWSIVRRATVTGVAGFDPSFHNCNDWDFYTRAAAAGARFGRIGRCVALYRTVAGDRLVDDVAVNAINAKRVLAHPYLAALRTAA</sequence>
<dbReference type="Gene3D" id="3.90.550.10">
    <property type="entry name" value="Spore Coat Polysaccharide Biosynthesis Protein SpsA, Chain A"/>
    <property type="match status" value="1"/>
</dbReference>
<dbReference type="RefSeq" id="WP_174193151.1">
    <property type="nucleotide sequence ID" value="NZ_JABULH010000002.1"/>
</dbReference>